<organism evidence="1 2">
    <name type="scientific">Kaistia defluvii</name>
    <dbReference type="NCBI Taxonomy" id="410841"/>
    <lineage>
        <taxon>Bacteria</taxon>
        <taxon>Pseudomonadati</taxon>
        <taxon>Pseudomonadota</taxon>
        <taxon>Alphaproteobacteria</taxon>
        <taxon>Hyphomicrobiales</taxon>
        <taxon>Kaistiaceae</taxon>
        <taxon>Kaistia</taxon>
    </lineage>
</organism>
<dbReference type="Proteomes" id="UP001549321">
    <property type="component" value="Unassembled WGS sequence"/>
</dbReference>
<keyword evidence="2" id="KW-1185">Reference proteome</keyword>
<protein>
    <submittedName>
        <fullName evidence="1">Uncharacterized protein</fullName>
    </submittedName>
</protein>
<evidence type="ECO:0000313" key="1">
    <source>
        <dbReference type="EMBL" id="MET4632222.1"/>
    </source>
</evidence>
<dbReference type="RefSeq" id="WP_354547989.1">
    <property type="nucleotide sequence ID" value="NZ_JBEPSM010000001.1"/>
</dbReference>
<accession>A0ABV2QT80</accession>
<name>A0ABV2QT80_9HYPH</name>
<dbReference type="EMBL" id="JBEPSM010000001">
    <property type="protein sequence ID" value="MET4632222.1"/>
    <property type="molecule type" value="Genomic_DNA"/>
</dbReference>
<sequence>MRWRYFFVYIHSMNENQSALLVTSIPPSACKAGVAKLTTTTAIASFERSGFRVLSLGRPGEKAGLGHFPTVGFREASSPGMFSLRYGPAFGDLLSAIGGEDIGAVVNADIYMVQSNILDVLDTASNTILVARRVDVEHLGGEVIGVYRRGIDGIFFSRNTVSEIREDADLACFQLGAPYWDVVLPVAASFHHRLRFIPAPFLCHPIHEAKWNEADYRLLRTQAVKAIISHAEKYRHRSQNADAFLTGLERRLRVTKPRSALRREKQIAEYMGHWLSQFETPAVPELEVDLSDPVIRSSAQHLFAHSVEGLSLARLLDSPELSWPAAVRVAFRAFRRSFRSHRRAQRIERQIRLESSANSSRS</sequence>
<reference evidence="1 2" key="1">
    <citation type="submission" date="2024-06" db="EMBL/GenBank/DDBJ databases">
        <title>Sorghum-associated microbial communities from plants grown in Nebraska, USA.</title>
        <authorList>
            <person name="Schachtman D."/>
        </authorList>
    </citation>
    <scope>NUCLEOTIDE SEQUENCE [LARGE SCALE GENOMIC DNA]</scope>
    <source>
        <strain evidence="1 2">3207</strain>
    </source>
</reference>
<gene>
    <name evidence="1" type="ORF">ABIE08_000135</name>
</gene>
<comment type="caution">
    <text evidence="1">The sequence shown here is derived from an EMBL/GenBank/DDBJ whole genome shotgun (WGS) entry which is preliminary data.</text>
</comment>
<evidence type="ECO:0000313" key="2">
    <source>
        <dbReference type="Proteomes" id="UP001549321"/>
    </source>
</evidence>
<proteinExistence type="predicted"/>